<dbReference type="EMBL" id="WIGN01000127">
    <property type="protein sequence ID" value="KAF6807905.1"/>
    <property type="molecule type" value="Genomic_DNA"/>
</dbReference>
<organism evidence="1 2">
    <name type="scientific">Colletotrichum sojae</name>
    <dbReference type="NCBI Taxonomy" id="2175907"/>
    <lineage>
        <taxon>Eukaryota</taxon>
        <taxon>Fungi</taxon>
        <taxon>Dikarya</taxon>
        <taxon>Ascomycota</taxon>
        <taxon>Pezizomycotina</taxon>
        <taxon>Sordariomycetes</taxon>
        <taxon>Hypocreomycetidae</taxon>
        <taxon>Glomerellales</taxon>
        <taxon>Glomerellaceae</taxon>
        <taxon>Colletotrichum</taxon>
        <taxon>Colletotrichum orchidearum species complex</taxon>
    </lineage>
</organism>
<proteinExistence type="predicted"/>
<accession>A0A8H6MTP8</accession>
<dbReference type="Proteomes" id="UP000652219">
    <property type="component" value="Unassembled WGS sequence"/>
</dbReference>
<comment type="caution">
    <text evidence="1">The sequence shown here is derived from an EMBL/GenBank/DDBJ whole genome shotgun (WGS) entry which is preliminary data.</text>
</comment>
<protein>
    <submittedName>
        <fullName evidence="1">Uncharacterized protein</fullName>
    </submittedName>
</protein>
<reference evidence="1 2" key="1">
    <citation type="journal article" date="2020" name="Phytopathology">
        <title>Genome Sequence Resources of Colletotrichum truncatum, C. plurivorum, C. musicola, and C. sojae: Four Species Pathogenic to Soybean (Glycine max).</title>
        <authorList>
            <person name="Rogerio F."/>
            <person name="Boufleur T.R."/>
            <person name="Ciampi-Guillardi M."/>
            <person name="Sukno S.A."/>
            <person name="Thon M.R."/>
            <person name="Massola Junior N.S."/>
            <person name="Baroncelli R."/>
        </authorList>
    </citation>
    <scope>NUCLEOTIDE SEQUENCE [LARGE SCALE GENOMIC DNA]</scope>
    <source>
        <strain evidence="1 2">LFN0009</strain>
    </source>
</reference>
<evidence type="ECO:0000313" key="1">
    <source>
        <dbReference type="EMBL" id="KAF6807905.1"/>
    </source>
</evidence>
<evidence type="ECO:0000313" key="2">
    <source>
        <dbReference type="Proteomes" id="UP000652219"/>
    </source>
</evidence>
<dbReference type="AlphaFoldDB" id="A0A8H6MTP8"/>
<gene>
    <name evidence="1" type="ORF">CSOJ01_07850</name>
</gene>
<keyword evidence="2" id="KW-1185">Reference proteome</keyword>
<sequence>MLGLMVLLEVSSSSANELRRGSVSGAAAGADGSDLAGIIISPGIQPKDYMLDGERIAPDGEETTARG</sequence>
<name>A0A8H6MTP8_9PEZI</name>